<reference evidence="1 2" key="1">
    <citation type="submission" date="2019-12" db="EMBL/GenBank/DDBJ databases">
        <title>Full genome sequence of a Bacillus safensis strain isolated from commercially available natto in Indonesia.</title>
        <authorList>
            <person name="Yoshida M."/>
            <person name="Uomi M."/>
            <person name="Waturangi D."/>
            <person name="Ekaputri J.J."/>
            <person name="Setiamarga D.H.E."/>
        </authorList>
    </citation>
    <scope>NUCLEOTIDE SEQUENCE [LARGE SCALE GENOMIC DNA]</scope>
    <source>
        <strain evidence="1 2">IDN1</strain>
    </source>
</reference>
<evidence type="ECO:0000313" key="2">
    <source>
        <dbReference type="Proteomes" id="UP000464658"/>
    </source>
</evidence>
<accession>A0A5S9MG07</accession>
<dbReference type="AlphaFoldDB" id="A0A5S9MG07"/>
<organism evidence="1 2">
    <name type="scientific">Bacillus safensis</name>
    <dbReference type="NCBI Taxonomy" id="561879"/>
    <lineage>
        <taxon>Bacteria</taxon>
        <taxon>Bacillati</taxon>
        <taxon>Bacillota</taxon>
        <taxon>Bacilli</taxon>
        <taxon>Bacillales</taxon>
        <taxon>Bacillaceae</taxon>
        <taxon>Bacillus</taxon>
    </lineage>
</organism>
<proteinExistence type="predicted"/>
<protein>
    <submittedName>
        <fullName evidence="1">Uncharacterized protein</fullName>
    </submittedName>
</protein>
<evidence type="ECO:0000313" key="1">
    <source>
        <dbReference type="EMBL" id="BBP91705.1"/>
    </source>
</evidence>
<sequence length="60" mass="7207">MKKVKSLKKKKTFDFRVVGVLKKKPNLEWQEDHKILIPNAYEKILVKYSTCLLKQEMSRK</sequence>
<name>A0A5S9MG07_BACIA</name>
<dbReference type="Proteomes" id="UP000464658">
    <property type="component" value="Chromosome"/>
</dbReference>
<dbReference type="EMBL" id="AP021906">
    <property type="protein sequence ID" value="BBP91705.1"/>
    <property type="molecule type" value="Genomic_DNA"/>
</dbReference>
<gene>
    <name evidence="1" type="ORF">BsIDN1_53230</name>
</gene>